<gene>
    <name evidence="1" type="ORF">O3V59_06995</name>
</gene>
<name>A0A9X3TPR7_9BACL</name>
<reference evidence="1" key="1">
    <citation type="submission" date="2022-12" db="EMBL/GenBank/DDBJ databases">
        <title>Draft genome sequence of the thermophilic strain Brevibacillus thermoruber HT42, isolated from Los Humeros, Puebla, Mexico, with biotechnological potential.</title>
        <authorList>
            <person name="Lara Sanchez J."/>
            <person name="Solis Palacios R."/>
            <person name="Bustos Baena A.S."/>
            <person name="Ruz Baez A.E."/>
            <person name="Espinosa Luna G."/>
            <person name="Oliart Ros R.M."/>
        </authorList>
    </citation>
    <scope>NUCLEOTIDE SEQUENCE</scope>
    <source>
        <strain evidence="1">HT42</strain>
    </source>
</reference>
<comment type="caution">
    <text evidence="1">The sequence shown here is derived from an EMBL/GenBank/DDBJ whole genome shotgun (WGS) entry which is preliminary data.</text>
</comment>
<dbReference type="Proteomes" id="UP001151071">
    <property type="component" value="Unassembled WGS sequence"/>
</dbReference>
<dbReference type="RefSeq" id="WP_029100320.1">
    <property type="nucleotide sequence ID" value="NZ_JAPYYP010000006.1"/>
</dbReference>
<evidence type="ECO:0000313" key="2">
    <source>
        <dbReference type="Proteomes" id="UP001151071"/>
    </source>
</evidence>
<dbReference type="EMBL" id="JAPYYP010000006">
    <property type="protein sequence ID" value="MDA5108100.1"/>
    <property type="molecule type" value="Genomic_DNA"/>
</dbReference>
<proteinExistence type="predicted"/>
<protein>
    <submittedName>
        <fullName evidence="1">Uncharacterized protein</fullName>
    </submittedName>
</protein>
<accession>A0A9X3TPR7</accession>
<keyword evidence="2" id="KW-1185">Reference proteome</keyword>
<sequence>MELHIPNPKTLQKERAKDLIEEVLAMKNSADRLTVKQFISILNELLRIKVVVSPVSEVMIFVSQKKPELYHAARLAISHASHLKLLFEIRGDAALAEKRLLAFVRE</sequence>
<evidence type="ECO:0000313" key="1">
    <source>
        <dbReference type="EMBL" id="MDA5108100.1"/>
    </source>
</evidence>
<organism evidence="1 2">
    <name type="scientific">Brevibacillus thermoruber</name>
    <dbReference type="NCBI Taxonomy" id="33942"/>
    <lineage>
        <taxon>Bacteria</taxon>
        <taxon>Bacillati</taxon>
        <taxon>Bacillota</taxon>
        <taxon>Bacilli</taxon>
        <taxon>Bacillales</taxon>
        <taxon>Paenibacillaceae</taxon>
        <taxon>Brevibacillus</taxon>
    </lineage>
</organism>
<dbReference type="AlphaFoldDB" id="A0A9X3TPR7"/>